<dbReference type="Pfam" id="PF13958">
    <property type="entry name" value="ToxN_toxin"/>
    <property type="match status" value="1"/>
</dbReference>
<gene>
    <name evidence="1" type="ORF">DIW15_00330</name>
</gene>
<dbReference type="GO" id="GO:0003723">
    <property type="term" value="F:RNA binding"/>
    <property type="evidence" value="ECO:0007669"/>
    <property type="project" value="InterPro"/>
</dbReference>
<dbReference type="GO" id="GO:0004521">
    <property type="term" value="F:RNA endonuclease activity"/>
    <property type="evidence" value="ECO:0007669"/>
    <property type="project" value="InterPro"/>
</dbReference>
<dbReference type="Proteomes" id="UP000262195">
    <property type="component" value="Unassembled WGS sequence"/>
</dbReference>
<reference evidence="1 2" key="1">
    <citation type="journal article" date="2018" name="Nat. Biotechnol.">
        <title>A standardized bacterial taxonomy based on genome phylogeny substantially revises the tree of life.</title>
        <authorList>
            <person name="Parks D.H."/>
            <person name="Chuvochina M."/>
            <person name="Waite D.W."/>
            <person name="Rinke C."/>
            <person name="Skarshewski A."/>
            <person name="Chaumeil P.A."/>
            <person name="Hugenholtz P."/>
        </authorList>
    </citation>
    <scope>NUCLEOTIDE SEQUENCE [LARGE SCALE GENOMIC DNA]</scope>
    <source>
        <strain evidence="1">UBA11306</strain>
    </source>
</reference>
<protein>
    <submittedName>
        <fullName evidence="1">Type III toxin-antitoxin system ToxN/AbiQ family toxin</fullName>
    </submittedName>
</protein>
<comment type="caution">
    <text evidence="1">The sequence shown here is derived from an EMBL/GenBank/DDBJ whole genome shotgun (WGS) entry which is preliminary data.</text>
</comment>
<organism evidence="1 2">
    <name type="scientific">Bavariicoccus seileri</name>
    <dbReference type="NCBI Taxonomy" id="549685"/>
    <lineage>
        <taxon>Bacteria</taxon>
        <taxon>Bacillati</taxon>
        <taxon>Bacillota</taxon>
        <taxon>Bacilli</taxon>
        <taxon>Lactobacillales</taxon>
        <taxon>Enterococcaceae</taxon>
        <taxon>Bavariicoccus</taxon>
    </lineage>
</organism>
<dbReference type="EMBL" id="DQHO01000003">
    <property type="protein sequence ID" value="HCS93141.1"/>
    <property type="molecule type" value="Genomic_DNA"/>
</dbReference>
<dbReference type="AlphaFoldDB" id="A0A3D4S5B0"/>
<dbReference type="InterPro" id="IPR025911">
    <property type="entry name" value="ToxN/AbiQ_toxin"/>
</dbReference>
<evidence type="ECO:0000313" key="1">
    <source>
        <dbReference type="EMBL" id="HCS93141.1"/>
    </source>
</evidence>
<sequence>MDSSFHFYTIKDEYVQYLRKFDSKVHYQYKDNASTYVGIVLVKNNFNYFVPLSSYSKKNPTKDKRMKERDRIVIRLFELGNLNNPLGYLLFNNMIPVPNSELLPIVLDLSISKHKMMSKQIIFMKAINDKIHNKAETVYRKSVFDKDKYYVNFCCDFKILEAKAILYTKGLDEKQQ</sequence>
<accession>A0A3D4S5B0</accession>
<name>A0A3D4S5B0_9ENTE</name>
<evidence type="ECO:0000313" key="2">
    <source>
        <dbReference type="Proteomes" id="UP000262195"/>
    </source>
</evidence>
<proteinExistence type="predicted"/>
<dbReference type="Gene3D" id="3.10.129.130">
    <property type="match status" value="1"/>
</dbReference>
<dbReference type="InterPro" id="IPR053735">
    <property type="entry name" value="Type_III_TA_endoRNase"/>
</dbReference>
<dbReference type="STRING" id="1121105.GCA_000421665_01332"/>